<evidence type="ECO:0000313" key="3">
    <source>
        <dbReference type="Proteomes" id="UP000220639"/>
    </source>
</evidence>
<evidence type="ECO:0008006" key="4">
    <source>
        <dbReference type="Google" id="ProtNLM"/>
    </source>
</evidence>
<accession>A0A285AVE1</accession>
<organism evidence="2 3">
    <name type="scientific">Klebsiella grimontii</name>
    <dbReference type="NCBI Taxonomy" id="2058152"/>
    <lineage>
        <taxon>Bacteria</taxon>
        <taxon>Pseudomonadati</taxon>
        <taxon>Pseudomonadota</taxon>
        <taxon>Gammaproteobacteria</taxon>
        <taxon>Enterobacterales</taxon>
        <taxon>Enterobacteriaceae</taxon>
        <taxon>Klebsiella/Raoultella group</taxon>
        <taxon>Klebsiella</taxon>
    </lineage>
</organism>
<gene>
    <name evidence="2" type="ORF">KOSB73_110033</name>
</gene>
<dbReference type="EMBL" id="FZTC01000003">
    <property type="protein sequence ID" value="SNU32588.1"/>
    <property type="molecule type" value="Genomic_DNA"/>
</dbReference>
<protein>
    <recommendedName>
        <fullName evidence="4">Outer membrane lipoprotein YidQ</fullName>
    </recommendedName>
</protein>
<dbReference type="NCBIfam" id="NF008628">
    <property type="entry name" value="PRK11616.1"/>
    <property type="match status" value="1"/>
</dbReference>
<feature type="compositionally biased region" description="Polar residues" evidence="1">
    <location>
        <begin position="167"/>
        <end position="181"/>
    </location>
</feature>
<proteinExistence type="predicted"/>
<dbReference type="InterPro" id="IPR010780">
    <property type="entry name" value="DUF1375"/>
</dbReference>
<evidence type="ECO:0000313" key="2">
    <source>
        <dbReference type="EMBL" id="SNU32588.1"/>
    </source>
</evidence>
<reference evidence="3" key="1">
    <citation type="submission" date="2017-08" db="EMBL/GenBank/DDBJ databases">
        <authorList>
            <person name="Brisse S."/>
        </authorList>
    </citation>
    <scope>NUCLEOTIDE SEQUENCE [LARGE SCALE GENOMIC DNA]</scope>
    <source>
        <strain evidence="3">06D021</strain>
    </source>
</reference>
<evidence type="ECO:0000256" key="1">
    <source>
        <dbReference type="SAM" id="MobiDB-lite"/>
    </source>
</evidence>
<dbReference type="Proteomes" id="UP000220639">
    <property type="component" value="Unassembled WGS sequence"/>
</dbReference>
<name>A0A285AVE1_9ENTR</name>
<dbReference type="AlphaFoldDB" id="A0A285AVE1"/>
<dbReference type="Pfam" id="PF07119">
    <property type="entry name" value="DUF1375"/>
    <property type="match status" value="1"/>
</dbReference>
<feature type="region of interest" description="Disordered" evidence="1">
    <location>
        <begin position="159"/>
        <end position="181"/>
    </location>
</feature>
<sequence length="181" mass="19810">MQFAVYCLDWSDSTKGKVRRLPQCGAIALCIHGMARYNRYVRHSSDRVFTGGALKFLYIEGSINARNDDGKMMKNGLLKLVLFSGMISLGGCSSVMSHTGGKEGTYPGTRASAQMLGDSDANWGTKSLVALDMPLTAVMDTLLLPWDMFRTDSSVKSRVEKSEKETLATNSVIPPARMTNQ</sequence>